<accession>A0A1X6ZDI2</accession>
<organism evidence="2 3">
    <name type="scientific">Roseivivax jejudonensis</name>
    <dbReference type="NCBI Taxonomy" id="1529041"/>
    <lineage>
        <taxon>Bacteria</taxon>
        <taxon>Pseudomonadati</taxon>
        <taxon>Pseudomonadota</taxon>
        <taxon>Alphaproteobacteria</taxon>
        <taxon>Rhodobacterales</taxon>
        <taxon>Roseobacteraceae</taxon>
        <taxon>Roseivivax</taxon>
    </lineage>
</organism>
<sequence>MGGGSEPGRRSVPPLPTVLRALAAVFVCLVVFSFLMGVSAMDISAKHRMQRHVVAEPFDAGDIVALSPDGQSLGGLLCALDLPEASRSDSGVSARYYNLFDEMQDDFFAFAHGALRLVGLSRATAGPGAAALGGLPFTGEVSRVVGRIETRVPGACWCDIGRAVLERRQKACVVEKSLVRTTLEETAAGRFETRTTMGISFRPDAIWIADPAALAPLCPGLNVAAVAPPEQSCGGSSGFSFDVRARGLVGVIREAPLD</sequence>
<protein>
    <submittedName>
        <fullName evidence="2">Uncharacterized protein</fullName>
    </submittedName>
</protein>
<feature type="transmembrane region" description="Helical" evidence="1">
    <location>
        <begin position="20"/>
        <end position="41"/>
    </location>
</feature>
<evidence type="ECO:0000313" key="3">
    <source>
        <dbReference type="Proteomes" id="UP000193570"/>
    </source>
</evidence>
<evidence type="ECO:0000256" key="1">
    <source>
        <dbReference type="SAM" id="Phobius"/>
    </source>
</evidence>
<keyword evidence="1" id="KW-0472">Membrane</keyword>
<keyword evidence="3" id="KW-1185">Reference proteome</keyword>
<dbReference type="EMBL" id="FWFK01000004">
    <property type="protein sequence ID" value="SLN48396.1"/>
    <property type="molecule type" value="Genomic_DNA"/>
</dbReference>
<reference evidence="2 3" key="1">
    <citation type="submission" date="2017-03" db="EMBL/GenBank/DDBJ databases">
        <authorList>
            <person name="Afonso C.L."/>
            <person name="Miller P.J."/>
            <person name="Scott M.A."/>
            <person name="Spackman E."/>
            <person name="Goraichik I."/>
            <person name="Dimitrov K.M."/>
            <person name="Suarez D.L."/>
            <person name="Swayne D.E."/>
        </authorList>
    </citation>
    <scope>NUCLEOTIDE SEQUENCE [LARGE SCALE GENOMIC DNA]</scope>
    <source>
        <strain evidence="2 3">CECT 8625</strain>
    </source>
</reference>
<gene>
    <name evidence="2" type="ORF">ROJ8625_02357</name>
</gene>
<keyword evidence="1" id="KW-0812">Transmembrane</keyword>
<name>A0A1X6ZDI2_9RHOB</name>
<proteinExistence type="predicted"/>
<dbReference type="Proteomes" id="UP000193570">
    <property type="component" value="Unassembled WGS sequence"/>
</dbReference>
<evidence type="ECO:0000313" key="2">
    <source>
        <dbReference type="EMBL" id="SLN48396.1"/>
    </source>
</evidence>
<dbReference type="AlphaFoldDB" id="A0A1X6ZDI2"/>
<keyword evidence="1" id="KW-1133">Transmembrane helix</keyword>